<keyword evidence="3" id="KW-0539">Nucleus</keyword>
<dbReference type="InterPro" id="IPR017930">
    <property type="entry name" value="Myb_dom"/>
</dbReference>
<dbReference type="OrthoDB" id="5793at2759"/>
<dbReference type="Proteomes" id="UP000030680">
    <property type="component" value="Unassembled WGS sequence"/>
</dbReference>
<dbReference type="PROSITE" id="PS51294">
    <property type="entry name" value="HTH_MYB"/>
    <property type="match status" value="1"/>
</dbReference>
<dbReference type="STRING" id="130081.M2XZB4"/>
<dbReference type="Gene3D" id="1.10.10.60">
    <property type="entry name" value="Homeodomain-like"/>
    <property type="match status" value="1"/>
</dbReference>
<dbReference type="GeneID" id="17087747"/>
<evidence type="ECO:0000259" key="4">
    <source>
        <dbReference type="PROSITE" id="PS51293"/>
    </source>
</evidence>
<evidence type="ECO:0000313" key="6">
    <source>
        <dbReference type="EMBL" id="EME28909.1"/>
    </source>
</evidence>
<evidence type="ECO:0000259" key="5">
    <source>
        <dbReference type="PROSITE" id="PS51294"/>
    </source>
</evidence>
<dbReference type="RefSeq" id="XP_005705429.1">
    <property type="nucleotide sequence ID" value="XM_005705372.1"/>
</dbReference>
<evidence type="ECO:0000256" key="2">
    <source>
        <dbReference type="ARBA" id="ARBA00023163"/>
    </source>
</evidence>
<protein>
    <submittedName>
        <fullName evidence="6">Myb domain-containing transcription factor</fullName>
    </submittedName>
</protein>
<evidence type="ECO:0000256" key="1">
    <source>
        <dbReference type="ARBA" id="ARBA00023015"/>
    </source>
</evidence>
<keyword evidence="7" id="KW-1185">Reference proteome</keyword>
<dbReference type="PANTHER" id="PTHR44042">
    <property type="entry name" value="DUPLICATED HOMEODOMAIN-LIKE SUPERFAMILY PROTEIN-RELATED"/>
    <property type="match status" value="1"/>
</dbReference>
<evidence type="ECO:0000313" key="7">
    <source>
        <dbReference type="Proteomes" id="UP000030680"/>
    </source>
</evidence>
<feature type="domain" description="HTH myb-type" evidence="5">
    <location>
        <begin position="1"/>
        <end position="52"/>
    </location>
</feature>
<sequence>MSRYWTVEEHERFLEARRIYGRKDTKSIAEYVGTRTVTQVRTHTQKYERRLELARRTGGPGFRVRSKRNSEQRGWKNKYPNKITIRMEQDSSVSSTSSNVSVTRNSIEFARCHMDTQSPYSVQQTYMYSERNPSDADPFELVDSDLYSDYLSFPNQSGEAANNNAATDTSTRPWDDSGKNICPYSASVHELYSNLPFWQNVIAKSSWRLHRAKTPWEGLGFEREGFVESSNDVDNNDGLCKDENVLDVDNIESTEDLETALMEYFQRKPGFTSLNEADTFPLLQSSSSPSSFRM</sequence>
<dbReference type="PANTHER" id="PTHR44042:SF67">
    <property type="entry name" value="MYB-LIKE PROTEIN I"/>
    <property type="match status" value="1"/>
</dbReference>
<name>M2XZB4_GALSU</name>
<dbReference type="EMBL" id="KB454514">
    <property type="protein sequence ID" value="EME28909.1"/>
    <property type="molecule type" value="Genomic_DNA"/>
</dbReference>
<dbReference type="SUPFAM" id="SSF46689">
    <property type="entry name" value="Homeodomain-like"/>
    <property type="match status" value="1"/>
</dbReference>
<dbReference type="Pfam" id="PF00249">
    <property type="entry name" value="Myb_DNA-binding"/>
    <property type="match status" value="1"/>
</dbReference>
<dbReference type="InterPro" id="IPR006447">
    <property type="entry name" value="Myb_dom_plants"/>
</dbReference>
<dbReference type="GO" id="GO:0003677">
    <property type="term" value="F:DNA binding"/>
    <property type="evidence" value="ECO:0007669"/>
    <property type="project" value="InterPro"/>
</dbReference>
<dbReference type="InterPro" id="IPR001005">
    <property type="entry name" value="SANT/Myb"/>
</dbReference>
<keyword evidence="2" id="KW-0804">Transcription</keyword>
<reference evidence="7" key="1">
    <citation type="journal article" date="2013" name="Science">
        <title>Gene transfer from bacteria and archaea facilitated evolution of an extremophilic eukaryote.</title>
        <authorList>
            <person name="Schonknecht G."/>
            <person name="Chen W.H."/>
            <person name="Ternes C.M."/>
            <person name="Barbier G.G."/>
            <person name="Shrestha R.P."/>
            <person name="Stanke M."/>
            <person name="Brautigam A."/>
            <person name="Baker B.J."/>
            <person name="Banfield J.F."/>
            <person name="Garavito R.M."/>
            <person name="Carr K."/>
            <person name="Wilkerson C."/>
            <person name="Rensing S.A."/>
            <person name="Gagneul D."/>
            <person name="Dickenson N.E."/>
            <person name="Oesterhelt C."/>
            <person name="Lercher M.J."/>
            <person name="Weber A.P."/>
        </authorList>
    </citation>
    <scope>NUCLEOTIDE SEQUENCE [LARGE SCALE GENOMIC DNA]</scope>
    <source>
        <strain evidence="7">074W</strain>
    </source>
</reference>
<proteinExistence type="predicted"/>
<dbReference type="CDD" id="cd00167">
    <property type="entry name" value="SANT"/>
    <property type="match status" value="1"/>
</dbReference>
<gene>
    <name evidence="6" type="ORF">Gasu_36470</name>
</gene>
<dbReference type="InterPro" id="IPR009057">
    <property type="entry name" value="Homeodomain-like_sf"/>
</dbReference>
<dbReference type="Gramene" id="EME28909">
    <property type="protein sequence ID" value="EME28909"/>
    <property type="gene ID" value="Gasu_36470"/>
</dbReference>
<dbReference type="SMART" id="SM00717">
    <property type="entry name" value="SANT"/>
    <property type="match status" value="1"/>
</dbReference>
<dbReference type="KEGG" id="gsl:Gasu_36470"/>
<accession>M2XZB4</accession>
<dbReference type="PROSITE" id="PS51293">
    <property type="entry name" value="SANT"/>
    <property type="match status" value="1"/>
</dbReference>
<evidence type="ECO:0000256" key="3">
    <source>
        <dbReference type="ARBA" id="ARBA00023242"/>
    </source>
</evidence>
<organism evidence="6 7">
    <name type="scientific">Galdieria sulphuraria</name>
    <name type="common">Red alga</name>
    <dbReference type="NCBI Taxonomy" id="130081"/>
    <lineage>
        <taxon>Eukaryota</taxon>
        <taxon>Rhodophyta</taxon>
        <taxon>Bangiophyceae</taxon>
        <taxon>Galdieriales</taxon>
        <taxon>Galdieriaceae</taxon>
        <taxon>Galdieria</taxon>
    </lineage>
</organism>
<dbReference type="eggNOG" id="KOG0724">
    <property type="taxonomic scope" value="Eukaryota"/>
</dbReference>
<dbReference type="NCBIfam" id="TIGR01557">
    <property type="entry name" value="myb_SHAQKYF"/>
    <property type="match status" value="1"/>
</dbReference>
<keyword evidence="1" id="KW-0805">Transcription regulation</keyword>
<dbReference type="AlphaFoldDB" id="M2XZB4"/>
<feature type="domain" description="SANT" evidence="4">
    <location>
        <begin position="1"/>
        <end position="43"/>
    </location>
</feature>
<dbReference type="InterPro" id="IPR017884">
    <property type="entry name" value="SANT_dom"/>
</dbReference>